<name>G4TQM0_SERID</name>
<dbReference type="HOGENOM" id="CLU_752499_0_0_1"/>
<dbReference type="Proteomes" id="UP000007148">
    <property type="component" value="Unassembled WGS sequence"/>
</dbReference>
<reference evidence="3 4" key="1">
    <citation type="journal article" date="2011" name="PLoS Pathog.">
        <title>Endophytic Life Strategies Decoded by Genome and Transcriptome Analyses of the Mutualistic Root Symbiont Piriformospora indica.</title>
        <authorList>
            <person name="Zuccaro A."/>
            <person name="Lahrmann U."/>
            <person name="Guldener U."/>
            <person name="Langen G."/>
            <person name="Pfiffi S."/>
            <person name="Biedenkopf D."/>
            <person name="Wong P."/>
            <person name="Samans B."/>
            <person name="Grimm C."/>
            <person name="Basiewicz M."/>
            <person name="Murat C."/>
            <person name="Martin F."/>
            <person name="Kogel K.H."/>
        </authorList>
    </citation>
    <scope>NUCLEOTIDE SEQUENCE [LARGE SCALE GENOMIC DNA]</scope>
    <source>
        <strain evidence="3 4">DSM 11827</strain>
    </source>
</reference>
<organism evidence="3 4">
    <name type="scientific">Serendipita indica (strain DSM 11827)</name>
    <name type="common">Root endophyte fungus</name>
    <name type="synonym">Piriformospora indica</name>
    <dbReference type="NCBI Taxonomy" id="1109443"/>
    <lineage>
        <taxon>Eukaryota</taxon>
        <taxon>Fungi</taxon>
        <taxon>Dikarya</taxon>
        <taxon>Basidiomycota</taxon>
        <taxon>Agaricomycotina</taxon>
        <taxon>Agaricomycetes</taxon>
        <taxon>Sebacinales</taxon>
        <taxon>Serendipitaceae</taxon>
        <taxon>Serendipita</taxon>
    </lineage>
</organism>
<dbReference type="SMART" id="SM00225">
    <property type="entry name" value="BTB"/>
    <property type="match status" value="1"/>
</dbReference>
<feature type="transmembrane region" description="Helical" evidence="1">
    <location>
        <begin position="316"/>
        <end position="336"/>
    </location>
</feature>
<gene>
    <name evidence="3" type="ORF">PIIN_07566</name>
</gene>
<dbReference type="OrthoDB" id="3184970at2759"/>
<dbReference type="InterPro" id="IPR000210">
    <property type="entry name" value="BTB/POZ_dom"/>
</dbReference>
<dbReference type="PROSITE" id="PS50097">
    <property type="entry name" value="BTB"/>
    <property type="match status" value="1"/>
</dbReference>
<keyword evidence="1" id="KW-0812">Transmembrane</keyword>
<dbReference type="CDD" id="cd18186">
    <property type="entry name" value="BTB_POZ_ZBTB_KLHL-like"/>
    <property type="match status" value="1"/>
</dbReference>
<feature type="transmembrane region" description="Helical" evidence="1">
    <location>
        <begin position="234"/>
        <end position="254"/>
    </location>
</feature>
<accession>G4TQM0</accession>
<comment type="caution">
    <text evidence="3">The sequence shown here is derived from an EMBL/GenBank/DDBJ whole genome shotgun (WGS) entry which is preliminary data.</text>
</comment>
<evidence type="ECO:0000313" key="3">
    <source>
        <dbReference type="EMBL" id="CCA73613.1"/>
    </source>
</evidence>
<keyword evidence="1" id="KW-1133">Transmembrane helix</keyword>
<dbReference type="InParanoid" id="G4TQM0"/>
<evidence type="ECO:0000256" key="1">
    <source>
        <dbReference type="SAM" id="Phobius"/>
    </source>
</evidence>
<dbReference type="SUPFAM" id="SSF54695">
    <property type="entry name" value="POZ domain"/>
    <property type="match status" value="1"/>
</dbReference>
<feature type="transmembrane region" description="Helical" evidence="1">
    <location>
        <begin position="261"/>
        <end position="282"/>
    </location>
</feature>
<evidence type="ECO:0000313" key="4">
    <source>
        <dbReference type="Proteomes" id="UP000007148"/>
    </source>
</evidence>
<dbReference type="EMBL" id="CAFZ01000238">
    <property type="protein sequence ID" value="CCA73613.1"/>
    <property type="molecule type" value="Genomic_DNA"/>
</dbReference>
<dbReference type="AlphaFoldDB" id="G4TQM0"/>
<protein>
    <recommendedName>
        <fullName evidence="2">BTB domain-containing protein</fullName>
    </recommendedName>
</protein>
<dbReference type="InterPro" id="IPR011333">
    <property type="entry name" value="SKP1/BTB/POZ_sf"/>
</dbReference>
<dbReference type="Pfam" id="PF00651">
    <property type="entry name" value="BTB"/>
    <property type="match status" value="1"/>
</dbReference>
<sequence length="368" mass="41392">MSSFYFPDGDLVIKASDNILLRVHKAKMATASAVFADMFSFPTPEKEKSDDTTHVDASVELTESSSTLDDLLTFIYDDKSTSSVLLDKNTRFTSPMEDYERYSSLFEAACKYEVVRAQGAAVDALQSLLPHRALRAQIEDLATRLDHPGLAAQAKHYESIKLNKQLRAAAAWRTSSRKYMWQFWALCWVLAVVSIIKLAVSLHIHISLHHFIFPACETGVACPHQINVEFKLSVFTAFVSLFLAPVYCCFLVASQPVDRSILRFLIVVTWFLWVVDCIYSTLHLRASHGNCDRVSPNNPEFFADCLLRMASMTSVGLSYFCLLLATPQVISVGYWLSAVIYQQWLIVASLPRQTAPLHTLPELKPHSL</sequence>
<feature type="domain" description="BTB" evidence="2">
    <location>
        <begin position="9"/>
        <end position="84"/>
    </location>
</feature>
<keyword evidence="4" id="KW-1185">Reference proteome</keyword>
<feature type="transmembrane region" description="Helical" evidence="1">
    <location>
        <begin position="183"/>
        <end position="204"/>
    </location>
</feature>
<dbReference type="Gene3D" id="3.30.710.10">
    <property type="entry name" value="Potassium Channel Kv1.1, Chain A"/>
    <property type="match status" value="1"/>
</dbReference>
<evidence type="ECO:0000259" key="2">
    <source>
        <dbReference type="PROSITE" id="PS50097"/>
    </source>
</evidence>
<proteinExistence type="predicted"/>
<keyword evidence="1" id="KW-0472">Membrane</keyword>